<protein>
    <submittedName>
        <fullName evidence="5">A3292934-c2dc-448a-8899-6121e3d4c8d1</fullName>
    </submittedName>
</protein>
<gene>
    <name evidence="5" type="ORF">TT172_LOCUS5442</name>
</gene>
<organism evidence="5 6">
    <name type="scientific">Thermothielavioides terrestris</name>
    <dbReference type="NCBI Taxonomy" id="2587410"/>
    <lineage>
        <taxon>Eukaryota</taxon>
        <taxon>Fungi</taxon>
        <taxon>Dikarya</taxon>
        <taxon>Ascomycota</taxon>
        <taxon>Pezizomycotina</taxon>
        <taxon>Sordariomycetes</taxon>
        <taxon>Sordariomycetidae</taxon>
        <taxon>Sordariales</taxon>
        <taxon>Chaetomiaceae</taxon>
        <taxon>Thermothielavioides</taxon>
    </lineage>
</organism>
<dbReference type="Pfam" id="PF05368">
    <property type="entry name" value="NmrA"/>
    <property type="match status" value="1"/>
</dbReference>
<keyword evidence="3" id="KW-0560">Oxidoreductase</keyword>
<dbReference type="InterPro" id="IPR036291">
    <property type="entry name" value="NAD(P)-bd_dom_sf"/>
</dbReference>
<feature type="domain" description="NmrA-like" evidence="4">
    <location>
        <begin position="8"/>
        <end position="304"/>
    </location>
</feature>
<proteinExistence type="inferred from homology"/>
<dbReference type="PANTHER" id="PTHR42748:SF30">
    <property type="entry name" value="NMRA-LIKE DOMAIN-CONTAINING PROTEIN"/>
    <property type="match status" value="1"/>
</dbReference>
<reference evidence="5 6" key="1">
    <citation type="submission" date="2018-04" db="EMBL/GenBank/DDBJ databases">
        <authorList>
            <person name="Huttner S."/>
            <person name="Dainat J."/>
        </authorList>
    </citation>
    <scope>NUCLEOTIDE SEQUENCE [LARGE SCALE GENOMIC DNA]</scope>
</reference>
<evidence type="ECO:0000256" key="3">
    <source>
        <dbReference type="ARBA" id="ARBA00023002"/>
    </source>
</evidence>
<dbReference type="InterPro" id="IPR008030">
    <property type="entry name" value="NmrA-like"/>
</dbReference>
<dbReference type="InterPro" id="IPR051164">
    <property type="entry name" value="NmrA-like_oxidored"/>
</dbReference>
<evidence type="ECO:0000313" key="5">
    <source>
        <dbReference type="EMBL" id="SPQ23023.1"/>
    </source>
</evidence>
<sequence length="305" mass="33549">MAPNKAFVCVATGDQGGTVARQLRALGWEVHTTSRNPTSAAAQALASVGVKVHQGNLDDTAVLESAIAGSDALFLAQQVFRDNPALEFEQGQTILRIAHAAGVRHVIYSSAIPVRHLGPDHFVARALKPKTELENAVRASAFPHWTILQPGSFMANFLSPKADRIYSEATATGHFRVAFRPTTEIPMIDHEDIAAFAVAALQQPARFHAQTIQLASENVTAERIFAAIRRGTGRDIRVTYLTDEEALQALATNPPLALQQILRDAPPFDAVQDTRRWGVPTGTFEAFVERERERFEETYRNVEKY</sequence>
<name>A0A3S4BL44_9PEZI</name>
<dbReference type="GO" id="GO:0005634">
    <property type="term" value="C:nucleus"/>
    <property type="evidence" value="ECO:0007669"/>
    <property type="project" value="TreeGrafter"/>
</dbReference>
<dbReference type="GO" id="GO:0016491">
    <property type="term" value="F:oxidoreductase activity"/>
    <property type="evidence" value="ECO:0007669"/>
    <property type="project" value="UniProtKB-KW"/>
</dbReference>
<comment type="similarity">
    <text evidence="1">Belongs to the NmrA-type oxidoreductase family.</text>
</comment>
<evidence type="ECO:0000259" key="4">
    <source>
        <dbReference type="Pfam" id="PF05368"/>
    </source>
</evidence>
<keyword evidence="2" id="KW-0521">NADP</keyword>
<dbReference type="SUPFAM" id="SSF51735">
    <property type="entry name" value="NAD(P)-binding Rossmann-fold domains"/>
    <property type="match status" value="1"/>
</dbReference>
<evidence type="ECO:0000313" key="6">
    <source>
        <dbReference type="Proteomes" id="UP000289323"/>
    </source>
</evidence>
<evidence type="ECO:0000256" key="2">
    <source>
        <dbReference type="ARBA" id="ARBA00022857"/>
    </source>
</evidence>
<dbReference type="PANTHER" id="PTHR42748">
    <property type="entry name" value="NITROGEN METABOLITE REPRESSION PROTEIN NMRA FAMILY MEMBER"/>
    <property type="match status" value="1"/>
</dbReference>
<evidence type="ECO:0000256" key="1">
    <source>
        <dbReference type="ARBA" id="ARBA00006328"/>
    </source>
</evidence>
<dbReference type="Gene3D" id="3.90.25.10">
    <property type="entry name" value="UDP-galactose 4-epimerase, domain 1"/>
    <property type="match status" value="1"/>
</dbReference>
<dbReference type="EMBL" id="OUUZ01000009">
    <property type="protein sequence ID" value="SPQ23023.1"/>
    <property type="molecule type" value="Genomic_DNA"/>
</dbReference>
<accession>A0A3S4BL44</accession>
<dbReference type="Gene3D" id="3.40.50.720">
    <property type="entry name" value="NAD(P)-binding Rossmann-like Domain"/>
    <property type="match status" value="1"/>
</dbReference>
<dbReference type="Proteomes" id="UP000289323">
    <property type="component" value="Unassembled WGS sequence"/>
</dbReference>
<dbReference type="AlphaFoldDB" id="A0A3S4BL44"/>